<gene>
    <name evidence="8" type="ORF">GT347_20965</name>
</gene>
<dbReference type="InterPro" id="IPR050171">
    <property type="entry name" value="MFS_Transporters"/>
</dbReference>
<keyword evidence="2" id="KW-0813">Transport</keyword>
<dbReference type="SUPFAM" id="SSF103473">
    <property type="entry name" value="MFS general substrate transporter"/>
    <property type="match status" value="1"/>
</dbReference>
<sequence>MTSTTQSTPPLEDHQADRDSRHAAIALGTTLPGDTVLYLLLPMFAASFGVSLAEAGLLLAANRLVRIAGYGWVVRFYARHGDRATCLLAVLAAAGCALGYATLSGFWWLLPLRLVWGLCFAALNLVTQALSTALARNSASRSGRSRAFIAAGPVLALPAGALLTQYAGPRAIFHVLAVVALCGLLAAHRLPRGVEALPPPTRRGPRLPNALDSWSFLEGFTLDGLFIIGLSFLGQELLPGGAVLAAGVLLALRYGGEIVLSPLGGRMAERWGAERLLVAMSLLTCVALVGFGCGWLWSCAGAIVVLRALQLPLIAPIVAHRYPGPARVQALAARSVWRDIGAGTGPLVAGLMLPIVSSAWLYGISAALLALAALACGRESRGRAAA</sequence>
<feature type="transmembrane region" description="Helical" evidence="7">
    <location>
        <begin position="86"/>
        <end position="108"/>
    </location>
</feature>
<name>A0A857JB79_9BURK</name>
<dbReference type="InterPro" id="IPR011701">
    <property type="entry name" value="MFS"/>
</dbReference>
<feature type="transmembrane region" description="Helical" evidence="7">
    <location>
        <begin position="147"/>
        <end position="166"/>
    </location>
</feature>
<keyword evidence="6 7" id="KW-0472">Membrane</keyword>
<dbReference type="InterPro" id="IPR036259">
    <property type="entry name" value="MFS_trans_sf"/>
</dbReference>
<proteinExistence type="predicted"/>
<keyword evidence="4 7" id="KW-0812">Transmembrane</keyword>
<evidence type="ECO:0000256" key="2">
    <source>
        <dbReference type="ARBA" id="ARBA00022448"/>
    </source>
</evidence>
<keyword evidence="3" id="KW-1003">Cell membrane</keyword>
<dbReference type="AlphaFoldDB" id="A0A857JB79"/>
<comment type="subcellular location">
    <subcellularLocation>
        <location evidence="1">Cell membrane</location>
        <topology evidence="1">Multi-pass membrane protein</topology>
    </subcellularLocation>
</comment>
<dbReference type="Proteomes" id="UP000464787">
    <property type="component" value="Chromosome"/>
</dbReference>
<feature type="transmembrane region" description="Helical" evidence="7">
    <location>
        <begin position="359"/>
        <end position="377"/>
    </location>
</feature>
<dbReference type="RefSeq" id="WP_160554043.1">
    <property type="nucleotide sequence ID" value="NZ_CP047650.1"/>
</dbReference>
<evidence type="ECO:0000256" key="4">
    <source>
        <dbReference type="ARBA" id="ARBA00022692"/>
    </source>
</evidence>
<evidence type="ECO:0000313" key="8">
    <source>
        <dbReference type="EMBL" id="QHJ00233.1"/>
    </source>
</evidence>
<accession>A0A857JB79</accession>
<evidence type="ECO:0000256" key="6">
    <source>
        <dbReference type="ARBA" id="ARBA00023136"/>
    </source>
</evidence>
<evidence type="ECO:0000256" key="1">
    <source>
        <dbReference type="ARBA" id="ARBA00004651"/>
    </source>
</evidence>
<feature type="transmembrane region" description="Helical" evidence="7">
    <location>
        <begin position="276"/>
        <end position="297"/>
    </location>
</feature>
<dbReference type="EMBL" id="CP047650">
    <property type="protein sequence ID" value="QHJ00233.1"/>
    <property type="molecule type" value="Genomic_DNA"/>
</dbReference>
<feature type="transmembrane region" description="Helical" evidence="7">
    <location>
        <begin position="172"/>
        <end position="190"/>
    </location>
</feature>
<feature type="transmembrane region" description="Helical" evidence="7">
    <location>
        <begin position="36"/>
        <end position="65"/>
    </location>
</feature>
<dbReference type="PANTHER" id="PTHR23517:SF2">
    <property type="entry name" value="MULTIDRUG RESISTANCE PROTEIN MDTH"/>
    <property type="match status" value="1"/>
</dbReference>
<reference evidence="8 9" key="1">
    <citation type="submission" date="2020-01" db="EMBL/GenBank/DDBJ databases">
        <title>Genome sequencing of strain KACC 21265.</title>
        <authorList>
            <person name="Heo J."/>
            <person name="Kim S.-J."/>
            <person name="Kim J.-S."/>
            <person name="Hong S.-B."/>
            <person name="Kwon S.-W."/>
        </authorList>
    </citation>
    <scope>NUCLEOTIDE SEQUENCE [LARGE SCALE GENOMIC DNA]</scope>
    <source>
        <strain evidence="8 9">KACC 21265</strain>
    </source>
</reference>
<protein>
    <submittedName>
        <fullName evidence="8">MFS transporter</fullName>
    </submittedName>
</protein>
<dbReference type="GO" id="GO:0022857">
    <property type="term" value="F:transmembrane transporter activity"/>
    <property type="evidence" value="ECO:0007669"/>
    <property type="project" value="InterPro"/>
</dbReference>
<organism evidence="8 9">
    <name type="scientific">Xylophilus rhododendri</name>
    <dbReference type="NCBI Taxonomy" id="2697032"/>
    <lineage>
        <taxon>Bacteria</taxon>
        <taxon>Pseudomonadati</taxon>
        <taxon>Pseudomonadota</taxon>
        <taxon>Betaproteobacteria</taxon>
        <taxon>Burkholderiales</taxon>
        <taxon>Xylophilus</taxon>
    </lineage>
</organism>
<evidence type="ECO:0000313" key="9">
    <source>
        <dbReference type="Proteomes" id="UP000464787"/>
    </source>
</evidence>
<keyword evidence="5 7" id="KW-1133">Transmembrane helix</keyword>
<feature type="transmembrane region" description="Helical" evidence="7">
    <location>
        <begin position="114"/>
        <end position="135"/>
    </location>
</feature>
<dbReference type="KEGG" id="xyk:GT347_20965"/>
<dbReference type="GO" id="GO:0005886">
    <property type="term" value="C:plasma membrane"/>
    <property type="evidence" value="ECO:0007669"/>
    <property type="project" value="UniProtKB-SubCell"/>
</dbReference>
<dbReference type="PANTHER" id="PTHR23517">
    <property type="entry name" value="RESISTANCE PROTEIN MDTM, PUTATIVE-RELATED-RELATED"/>
    <property type="match status" value="1"/>
</dbReference>
<dbReference type="Gene3D" id="1.20.1250.20">
    <property type="entry name" value="MFS general substrate transporter like domains"/>
    <property type="match status" value="2"/>
</dbReference>
<dbReference type="Pfam" id="PF07690">
    <property type="entry name" value="MFS_1"/>
    <property type="match status" value="2"/>
</dbReference>
<evidence type="ECO:0000256" key="7">
    <source>
        <dbReference type="SAM" id="Phobius"/>
    </source>
</evidence>
<evidence type="ECO:0000256" key="3">
    <source>
        <dbReference type="ARBA" id="ARBA00022475"/>
    </source>
</evidence>
<keyword evidence="9" id="KW-1185">Reference proteome</keyword>
<evidence type="ECO:0000256" key="5">
    <source>
        <dbReference type="ARBA" id="ARBA00022989"/>
    </source>
</evidence>